<accession>A0AAN8VBD6</accession>
<dbReference type="Gene3D" id="3.30.530.20">
    <property type="match status" value="1"/>
</dbReference>
<organism evidence="2 3">
    <name type="scientific">Dillenia turbinata</name>
    <dbReference type="NCBI Taxonomy" id="194707"/>
    <lineage>
        <taxon>Eukaryota</taxon>
        <taxon>Viridiplantae</taxon>
        <taxon>Streptophyta</taxon>
        <taxon>Embryophyta</taxon>
        <taxon>Tracheophyta</taxon>
        <taxon>Spermatophyta</taxon>
        <taxon>Magnoliopsida</taxon>
        <taxon>eudicotyledons</taxon>
        <taxon>Gunneridae</taxon>
        <taxon>Pentapetalae</taxon>
        <taxon>Dilleniales</taxon>
        <taxon>Dilleniaceae</taxon>
        <taxon>Dillenia</taxon>
    </lineage>
</organism>
<evidence type="ECO:0000313" key="2">
    <source>
        <dbReference type="EMBL" id="KAK6931025.1"/>
    </source>
</evidence>
<dbReference type="SMART" id="SM01037">
    <property type="entry name" value="Bet_v_1"/>
    <property type="match status" value="1"/>
</dbReference>
<dbReference type="PANTHER" id="PTHR31907">
    <property type="entry name" value="MLP-LIKE PROTEIN 423"/>
    <property type="match status" value="1"/>
</dbReference>
<name>A0AAN8VBD6_9MAGN</name>
<reference evidence="2 3" key="1">
    <citation type="submission" date="2023-12" db="EMBL/GenBank/DDBJ databases">
        <title>A high-quality genome assembly for Dillenia turbinata (Dilleniales).</title>
        <authorList>
            <person name="Chanderbali A."/>
        </authorList>
    </citation>
    <scope>NUCLEOTIDE SEQUENCE [LARGE SCALE GENOMIC DNA]</scope>
    <source>
        <strain evidence="2">LSX21</strain>
        <tissue evidence="2">Leaf</tissue>
    </source>
</reference>
<proteinExistence type="predicted"/>
<gene>
    <name evidence="2" type="ORF">RJ641_002818</name>
</gene>
<dbReference type="EMBL" id="JBAMMX010000011">
    <property type="protein sequence ID" value="KAK6931025.1"/>
    <property type="molecule type" value="Genomic_DNA"/>
</dbReference>
<protein>
    <submittedName>
        <fullName evidence="2">Bet v I/Major latex protein</fullName>
    </submittedName>
</protein>
<dbReference type="CDD" id="cd07816">
    <property type="entry name" value="Bet_v1-like"/>
    <property type="match status" value="1"/>
</dbReference>
<dbReference type="SUPFAM" id="SSF55961">
    <property type="entry name" value="Bet v1-like"/>
    <property type="match status" value="1"/>
</dbReference>
<comment type="caution">
    <text evidence="2">The sequence shown here is derived from an EMBL/GenBank/DDBJ whole genome shotgun (WGS) entry which is preliminary data.</text>
</comment>
<evidence type="ECO:0000313" key="3">
    <source>
        <dbReference type="Proteomes" id="UP001370490"/>
    </source>
</evidence>
<dbReference type="Proteomes" id="UP001370490">
    <property type="component" value="Unassembled WGS sequence"/>
</dbReference>
<evidence type="ECO:0000259" key="1">
    <source>
        <dbReference type="SMART" id="SM01037"/>
    </source>
</evidence>
<dbReference type="GO" id="GO:0006952">
    <property type="term" value="P:defense response"/>
    <property type="evidence" value="ECO:0007669"/>
    <property type="project" value="InterPro"/>
</dbReference>
<dbReference type="InterPro" id="IPR023393">
    <property type="entry name" value="START-like_dom_sf"/>
</dbReference>
<dbReference type="AlphaFoldDB" id="A0AAN8VBD6"/>
<dbReference type="InterPro" id="IPR000916">
    <property type="entry name" value="Bet_v_I/MLP"/>
</dbReference>
<dbReference type="Pfam" id="PF00407">
    <property type="entry name" value="Bet_v_1"/>
    <property type="match status" value="1"/>
</dbReference>
<sequence length="150" mass="17035">MAQMMKIELQAQIESSPDRLFDIYKNKSNLLLKICPHRVQTIKVLEGDGKTVDSVRLWTYVLGGPVIAKDKIDAIDEKNHSITFKLIGGEVTKYFKSFKAAIQLTANPDMNLVKWSLEFEKANEEVPTPYSHLDFLVSMSKEVDAYLLKA</sequence>
<feature type="domain" description="Bet v I/Major latex protein" evidence="1">
    <location>
        <begin position="2"/>
        <end position="150"/>
    </location>
</feature>
<keyword evidence="3" id="KW-1185">Reference proteome</keyword>
<dbReference type="InterPro" id="IPR051761">
    <property type="entry name" value="MLP-like_ligand-binding"/>
</dbReference>